<keyword evidence="1" id="KW-1133">Transmembrane helix</keyword>
<dbReference type="EMBL" id="JAEPCR010000077">
    <property type="protein sequence ID" value="MCG7979581.1"/>
    <property type="molecule type" value="Genomic_DNA"/>
</dbReference>
<evidence type="ECO:0000256" key="1">
    <source>
        <dbReference type="SAM" id="Phobius"/>
    </source>
</evidence>
<dbReference type="AlphaFoldDB" id="A0A9E4NLQ2"/>
<dbReference type="Proteomes" id="UP000886674">
    <property type="component" value="Unassembled WGS sequence"/>
</dbReference>
<reference evidence="2" key="1">
    <citation type="journal article" date="2021" name="Proc. Natl. Acad. Sci. U.S.A.">
        <title>Global biogeography of chemosynthetic symbionts reveals both localized and globally distributed symbiont groups. .</title>
        <authorList>
            <person name="Osvatic J.T."/>
            <person name="Wilkins L.G.E."/>
            <person name="Leibrecht L."/>
            <person name="Leray M."/>
            <person name="Zauner S."/>
            <person name="Polzin J."/>
            <person name="Camacho Y."/>
            <person name="Gros O."/>
            <person name="van Gils J.A."/>
            <person name="Eisen J.A."/>
            <person name="Petersen J.M."/>
            <person name="Yuen B."/>
        </authorList>
    </citation>
    <scope>NUCLEOTIDE SEQUENCE</scope>
    <source>
        <strain evidence="2">MAGclacostrist055</strain>
    </source>
</reference>
<sequence length="52" mass="6078">MKDKSYYHSIPLFAALGWFGAKHDFLVETFVVCIFSLVIYLYVNNTKSEDKK</sequence>
<accession>A0A9E4NLQ2</accession>
<comment type="caution">
    <text evidence="2">The sequence shown here is derived from an EMBL/GenBank/DDBJ whole genome shotgun (WGS) entry which is preliminary data.</text>
</comment>
<evidence type="ECO:0000313" key="3">
    <source>
        <dbReference type="Proteomes" id="UP000886674"/>
    </source>
</evidence>
<keyword evidence="1" id="KW-0812">Transmembrane</keyword>
<gene>
    <name evidence="2" type="ORF">JAY77_15740</name>
</gene>
<name>A0A9E4NLQ2_9GAMM</name>
<feature type="transmembrane region" description="Helical" evidence="1">
    <location>
        <begin position="25"/>
        <end position="43"/>
    </location>
</feature>
<keyword evidence="1" id="KW-0472">Membrane</keyword>
<proteinExistence type="predicted"/>
<protein>
    <submittedName>
        <fullName evidence="2">Uncharacterized protein</fullName>
    </submittedName>
</protein>
<evidence type="ECO:0000313" key="2">
    <source>
        <dbReference type="EMBL" id="MCG7979581.1"/>
    </source>
</evidence>
<organism evidence="2 3">
    <name type="scientific">Candidatus Thiodiazotropha taylori</name>
    <dbReference type="NCBI Taxonomy" id="2792791"/>
    <lineage>
        <taxon>Bacteria</taxon>
        <taxon>Pseudomonadati</taxon>
        <taxon>Pseudomonadota</taxon>
        <taxon>Gammaproteobacteria</taxon>
        <taxon>Chromatiales</taxon>
        <taxon>Sedimenticolaceae</taxon>
        <taxon>Candidatus Thiodiazotropha</taxon>
    </lineage>
</organism>